<accession>A0A5S6QL57</accession>
<protein>
    <submittedName>
        <fullName evidence="2">Uncharacterized protein</fullName>
    </submittedName>
</protein>
<evidence type="ECO:0000313" key="1">
    <source>
        <dbReference type="Proteomes" id="UP000046395"/>
    </source>
</evidence>
<keyword evidence="1" id="KW-1185">Reference proteome</keyword>
<reference evidence="2" key="1">
    <citation type="submission" date="2019-12" db="UniProtKB">
        <authorList>
            <consortium name="WormBaseParasite"/>
        </authorList>
    </citation>
    <scope>IDENTIFICATION</scope>
</reference>
<dbReference type="WBParaSite" id="TMUE_2000008076.1">
    <property type="protein sequence ID" value="TMUE_2000008076.1"/>
    <property type="gene ID" value="WBGene00290728"/>
</dbReference>
<dbReference type="AlphaFoldDB" id="A0A5S6QL57"/>
<proteinExistence type="predicted"/>
<sequence length="88" mass="10416">MEVPNRVFDPFTNPMDAEVYLQEELINLQSNDELKLRLKHGILDCTLWYFATSVSVDDFQPDFTNLHTLITSDHICDYEERIHKRSNK</sequence>
<evidence type="ECO:0000313" key="2">
    <source>
        <dbReference type="WBParaSite" id="TMUE_2000008076.1"/>
    </source>
</evidence>
<organism evidence="1 2">
    <name type="scientific">Trichuris muris</name>
    <name type="common">Mouse whipworm</name>
    <dbReference type="NCBI Taxonomy" id="70415"/>
    <lineage>
        <taxon>Eukaryota</taxon>
        <taxon>Metazoa</taxon>
        <taxon>Ecdysozoa</taxon>
        <taxon>Nematoda</taxon>
        <taxon>Enoplea</taxon>
        <taxon>Dorylaimia</taxon>
        <taxon>Trichinellida</taxon>
        <taxon>Trichuridae</taxon>
        <taxon>Trichuris</taxon>
    </lineage>
</organism>
<name>A0A5S6QL57_TRIMR</name>
<dbReference type="Proteomes" id="UP000046395">
    <property type="component" value="Unassembled WGS sequence"/>
</dbReference>